<dbReference type="EMBL" id="JASBWV010000008">
    <property type="protein sequence ID" value="KAJ9124876.1"/>
    <property type="molecule type" value="Genomic_DNA"/>
</dbReference>
<protein>
    <submittedName>
        <fullName evidence="1">Uncharacterized protein</fullName>
    </submittedName>
</protein>
<keyword evidence="2" id="KW-1185">Reference proteome</keyword>
<comment type="caution">
    <text evidence="1">The sequence shown here is derived from an EMBL/GenBank/DDBJ whole genome shotgun (WGS) entry which is preliminary data.</text>
</comment>
<organism evidence="1 2">
    <name type="scientific">Naganishia onofrii</name>
    <dbReference type="NCBI Taxonomy" id="1851511"/>
    <lineage>
        <taxon>Eukaryota</taxon>
        <taxon>Fungi</taxon>
        <taxon>Dikarya</taxon>
        <taxon>Basidiomycota</taxon>
        <taxon>Agaricomycotina</taxon>
        <taxon>Tremellomycetes</taxon>
        <taxon>Filobasidiales</taxon>
        <taxon>Filobasidiaceae</taxon>
        <taxon>Naganishia</taxon>
    </lineage>
</organism>
<evidence type="ECO:0000313" key="2">
    <source>
        <dbReference type="Proteomes" id="UP001234202"/>
    </source>
</evidence>
<sequence>MLLTELILSKDTALSQVWIAAHYERKLSKQQALRISVEDSVQDILKENIEPTALRMSGQLMLGVVRIYSRKTQYLFDDCKDVRDKITMAFRPGQVDLPPDQLHASKSAITITQSRPGYGNEYTTDLLLNDHSTFTMSWQDIAKNFQPLGMLQHLAAAAAAGNAGGGGGDINLPSGTNRPHYAASARSSSISRESEYGSPGRRGRAGTVEPFEQGGIDLGLDLGFPEGDHPGDHPGDVSIEYGREAGRERAPSIAPSIASGLRIAGSHRASSVLSDRSSAARTDIGGSVLGAGAGEVLFAANQGRSRDVEEGGEMDEGPGDLGLDLGEGFELPELEGEQAMDVDVDVDVPARGEDVEGADAEARARARRESTGLSTPPPEEQDDLASIMADITPRTANRIAQMALTREKAAMRKSALAAAEGGADAAGQRKQRKTVRIAGEAVIDDEIEMDEALFGRGGGRGPAGRRDVSSILGKENYISGNEAQLALERIQADPAAFYNPTVQVGNQTFFMATPAGIDMADELKSVFMIPTNVLRRRPRPEAEGEGSPEARKRARLAAGQREEGVDDDDDDEAIEAGRRVQRGLSERFPAEIKDDDHPMGDITFGTEAGLDVSGEIGGFDELPMMEGMEMEGNVAAIRGRSVTPALSVAGTARERLASEAEARSIHRAGSQAPFTTLDDCPIGSFDPRHRVHGAPLTESQVSSSQAASQYAVLSGVEGEAASQADARQHGYSQNTVKAATFLRGEFSTEDGQVEEGKTISFREKAKNVGSPPSPALFSMLFFEGQRLITLCADQASKRAASSFFFELLVLGTRDCITLDQPERYGDIAVQAKPKLFEVTSRAAEAAAAAAATQAVPVAA</sequence>
<accession>A0ACC2XND7</accession>
<proteinExistence type="predicted"/>
<evidence type="ECO:0000313" key="1">
    <source>
        <dbReference type="EMBL" id="KAJ9124876.1"/>
    </source>
</evidence>
<gene>
    <name evidence="1" type="ORF">QFC24_002805</name>
</gene>
<dbReference type="Proteomes" id="UP001234202">
    <property type="component" value="Unassembled WGS sequence"/>
</dbReference>
<name>A0ACC2XND7_9TREE</name>
<reference evidence="1" key="1">
    <citation type="submission" date="2023-04" db="EMBL/GenBank/DDBJ databases">
        <title>Draft Genome sequencing of Naganishia species isolated from polar environments using Oxford Nanopore Technology.</title>
        <authorList>
            <person name="Leo P."/>
            <person name="Venkateswaran K."/>
        </authorList>
    </citation>
    <scope>NUCLEOTIDE SEQUENCE</scope>
    <source>
        <strain evidence="1">DBVPG 5303</strain>
    </source>
</reference>